<evidence type="ECO:0000256" key="6">
    <source>
        <dbReference type="ARBA" id="ARBA00036735"/>
    </source>
</evidence>
<comment type="subcellular location">
    <subcellularLocation>
        <location evidence="1">Secreted</location>
    </subcellularLocation>
</comment>
<dbReference type="PANTHER" id="PTHR11954">
    <property type="entry name" value="D-DOPACHROME DECARBOXYLASE"/>
    <property type="match status" value="1"/>
</dbReference>
<evidence type="ECO:0000313" key="14">
    <source>
        <dbReference type="Proteomes" id="UP000440578"/>
    </source>
</evidence>
<gene>
    <name evidence="13" type="primary">MIFH</name>
    <name evidence="13" type="ORF">FJT64_006924</name>
</gene>
<keyword evidence="14" id="KW-1185">Reference proteome</keyword>
<evidence type="ECO:0000256" key="11">
    <source>
        <dbReference type="ARBA" id="ARBA00041912"/>
    </source>
</evidence>
<dbReference type="SUPFAM" id="SSF55331">
    <property type="entry name" value="Tautomerase/MIF"/>
    <property type="match status" value="1"/>
</dbReference>
<keyword evidence="3" id="KW-0202">Cytokine</keyword>
<dbReference type="Gene3D" id="3.30.429.10">
    <property type="entry name" value="Macrophage Migration Inhibitory Factor"/>
    <property type="match status" value="1"/>
</dbReference>
<dbReference type="InterPro" id="IPR001398">
    <property type="entry name" value="Macrophage_inhib_fac"/>
</dbReference>
<dbReference type="EMBL" id="VIIS01001611">
    <property type="protein sequence ID" value="KAF0295571.1"/>
    <property type="molecule type" value="Genomic_DNA"/>
</dbReference>
<comment type="catalytic activity">
    <reaction evidence="7">
        <text>L-dopachrome = 5,6-dihydroxyindole-2-carboxylate</text>
        <dbReference type="Rhea" id="RHEA:13041"/>
        <dbReference type="ChEBI" id="CHEBI:16875"/>
        <dbReference type="ChEBI" id="CHEBI:57509"/>
        <dbReference type="EC" id="5.3.3.12"/>
    </reaction>
</comment>
<comment type="similarity">
    <text evidence="2">Belongs to the MIF family.</text>
</comment>
<dbReference type="InterPro" id="IPR014347">
    <property type="entry name" value="Tautomerase/MIF_sf"/>
</dbReference>
<evidence type="ECO:0000256" key="1">
    <source>
        <dbReference type="ARBA" id="ARBA00004613"/>
    </source>
</evidence>
<evidence type="ECO:0000256" key="9">
    <source>
        <dbReference type="ARBA" id="ARBA00039086"/>
    </source>
</evidence>
<comment type="catalytic activity">
    <reaction evidence="6">
        <text>3-phenylpyruvate = enol-phenylpyruvate</text>
        <dbReference type="Rhea" id="RHEA:17097"/>
        <dbReference type="ChEBI" id="CHEBI:16815"/>
        <dbReference type="ChEBI" id="CHEBI:18005"/>
        <dbReference type="EC" id="5.3.2.1"/>
    </reaction>
</comment>
<protein>
    <recommendedName>
        <fullName evidence="12">L-dopachrome isomerase</fullName>
        <ecNumber evidence="9">5.3.2.1</ecNumber>
        <ecNumber evidence="8">5.3.3.12</ecNumber>
    </recommendedName>
    <alternativeName>
        <fullName evidence="10">L-dopachrome tautomerase</fullName>
    </alternativeName>
    <alternativeName>
        <fullName evidence="11">Phenylpyruvate tautomerase</fullName>
    </alternativeName>
</protein>
<dbReference type="GO" id="GO:0004167">
    <property type="term" value="F:dopachrome isomerase activity"/>
    <property type="evidence" value="ECO:0007669"/>
    <property type="project" value="UniProtKB-EC"/>
</dbReference>
<keyword evidence="5" id="KW-0413">Isomerase</keyword>
<dbReference type="GO" id="GO:0050178">
    <property type="term" value="F:phenylpyruvate tautomerase activity"/>
    <property type="evidence" value="ECO:0007669"/>
    <property type="project" value="UniProtKB-EC"/>
</dbReference>
<evidence type="ECO:0000313" key="13">
    <source>
        <dbReference type="EMBL" id="KAF0295571.1"/>
    </source>
</evidence>
<organism evidence="13 14">
    <name type="scientific">Amphibalanus amphitrite</name>
    <name type="common">Striped barnacle</name>
    <name type="synonym">Balanus amphitrite</name>
    <dbReference type="NCBI Taxonomy" id="1232801"/>
    <lineage>
        <taxon>Eukaryota</taxon>
        <taxon>Metazoa</taxon>
        <taxon>Ecdysozoa</taxon>
        <taxon>Arthropoda</taxon>
        <taxon>Crustacea</taxon>
        <taxon>Multicrustacea</taxon>
        <taxon>Cirripedia</taxon>
        <taxon>Thoracica</taxon>
        <taxon>Thoracicalcarea</taxon>
        <taxon>Balanomorpha</taxon>
        <taxon>Balanoidea</taxon>
        <taxon>Balanidae</taxon>
        <taxon>Amphibalaninae</taxon>
        <taxon>Amphibalanus</taxon>
    </lineage>
</organism>
<dbReference type="PANTHER" id="PTHR11954:SF6">
    <property type="entry name" value="MACROPHAGE MIGRATION INHIBITORY FACTOR"/>
    <property type="match status" value="1"/>
</dbReference>
<dbReference type="OrthoDB" id="255819at2759"/>
<evidence type="ECO:0000256" key="5">
    <source>
        <dbReference type="ARBA" id="ARBA00023235"/>
    </source>
</evidence>
<dbReference type="AlphaFoldDB" id="A0A6A4W1A6"/>
<dbReference type="Proteomes" id="UP000440578">
    <property type="component" value="Unassembled WGS sequence"/>
</dbReference>
<dbReference type="EC" id="5.3.2.1" evidence="9"/>
<evidence type="ECO:0000256" key="8">
    <source>
        <dbReference type="ARBA" id="ARBA00038932"/>
    </source>
</evidence>
<sequence length="121" mass="13652">MPVLEIDTNVPQEKITPEVVQNLTKLLSEMLGLGLEWFPVVFRPNPLMMWGGTSEPCAVCRLTSVNNIDEEANRKHTEKLFNFMKEHLGIPGNRMYILYTSPSADDVGHKGVLISDLRKAK</sequence>
<evidence type="ECO:0000256" key="2">
    <source>
        <dbReference type="ARBA" id="ARBA00005851"/>
    </source>
</evidence>
<dbReference type="EC" id="5.3.3.12" evidence="8"/>
<evidence type="ECO:0000256" key="7">
    <source>
        <dbReference type="ARBA" id="ARBA00036823"/>
    </source>
</evidence>
<evidence type="ECO:0000256" key="10">
    <source>
        <dbReference type="ARBA" id="ARBA00041631"/>
    </source>
</evidence>
<evidence type="ECO:0000256" key="3">
    <source>
        <dbReference type="ARBA" id="ARBA00022514"/>
    </source>
</evidence>
<proteinExistence type="inferred from homology"/>
<dbReference type="GO" id="GO:0005615">
    <property type="term" value="C:extracellular space"/>
    <property type="evidence" value="ECO:0007669"/>
    <property type="project" value="UniProtKB-KW"/>
</dbReference>
<evidence type="ECO:0000256" key="12">
    <source>
        <dbReference type="ARBA" id="ARBA00042730"/>
    </source>
</evidence>
<dbReference type="GO" id="GO:0005125">
    <property type="term" value="F:cytokine activity"/>
    <property type="evidence" value="ECO:0007669"/>
    <property type="project" value="UniProtKB-KW"/>
</dbReference>
<name>A0A6A4W1A6_AMPAM</name>
<reference evidence="13 14" key="1">
    <citation type="submission" date="2019-07" db="EMBL/GenBank/DDBJ databases">
        <title>Draft genome assembly of a fouling barnacle, Amphibalanus amphitrite (Darwin, 1854): The first reference genome for Thecostraca.</title>
        <authorList>
            <person name="Kim W."/>
        </authorList>
    </citation>
    <scope>NUCLEOTIDE SEQUENCE [LARGE SCALE GENOMIC DNA]</scope>
    <source>
        <strain evidence="13">SNU_AA5</strain>
        <tissue evidence="13">Soma without cirri and trophi</tissue>
    </source>
</reference>
<accession>A0A6A4W1A6</accession>
<evidence type="ECO:0000256" key="4">
    <source>
        <dbReference type="ARBA" id="ARBA00022525"/>
    </source>
</evidence>
<keyword evidence="4" id="KW-0964">Secreted</keyword>
<comment type="caution">
    <text evidence="13">The sequence shown here is derived from an EMBL/GenBank/DDBJ whole genome shotgun (WGS) entry which is preliminary data.</text>
</comment>
<dbReference type="Pfam" id="PF01187">
    <property type="entry name" value="MIF"/>
    <property type="match status" value="1"/>
</dbReference>